<dbReference type="EMBL" id="CP002830">
    <property type="protein sequence ID" value="AEI63412.1"/>
    <property type="molecule type" value="Genomic_DNA"/>
</dbReference>
<dbReference type="STRING" id="483219.LILAB_07495"/>
<dbReference type="eggNOG" id="ENOG5032YN3">
    <property type="taxonomic scope" value="Bacteria"/>
</dbReference>
<evidence type="ECO:0000313" key="2">
    <source>
        <dbReference type="Proteomes" id="UP000000488"/>
    </source>
</evidence>
<accession>F8CCQ5</accession>
<dbReference type="AlphaFoldDB" id="F8CCQ5"/>
<evidence type="ECO:0000313" key="1">
    <source>
        <dbReference type="EMBL" id="AEI63412.1"/>
    </source>
</evidence>
<name>F8CCQ5_MYXFH</name>
<organism evidence="1 2">
    <name type="scientific">Myxococcus fulvus (strain ATCC BAA-855 / HW-1)</name>
    <dbReference type="NCBI Taxonomy" id="483219"/>
    <lineage>
        <taxon>Bacteria</taxon>
        <taxon>Pseudomonadati</taxon>
        <taxon>Myxococcota</taxon>
        <taxon>Myxococcia</taxon>
        <taxon>Myxococcales</taxon>
        <taxon>Cystobacterineae</taxon>
        <taxon>Myxococcaceae</taxon>
        <taxon>Myxococcus</taxon>
    </lineage>
</organism>
<protein>
    <submittedName>
        <fullName evidence="1">Uncharacterized protein</fullName>
    </submittedName>
</protein>
<dbReference type="HOGENOM" id="CLU_151270_0_0_7"/>
<dbReference type="Proteomes" id="UP000000488">
    <property type="component" value="Chromosome"/>
</dbReference>
<sequence length="142" mass="15214">MDSLAISPFASIGHTMMGTSPPGCMAPPGDERGMRRACLPALGGSMEMDVNPASRASEQDYMDVPPVVRAEHAEASLTRLIEQQTAKVPSHVFLVASLAAMGASFVLELTGRSRPSRFIGQWVSPLLVMGVYNKLVKIFGPR</sequence>
<dbReference type="KEGG" id="mfu:LILAB_07495"/>
<proteinExistence type="predicted"/>
<gene>
    <name evidence="1" type="ordered locus">LILAB_07495</name>
</gene>
<reference evidence="1 2" key="1">
    <citation type="journal article" date="2011" name="J. Bacteriol.">
        <title>Genome sequence of the halotolerant marine bacterium Myxococcus fulvus HW-1.</title>
        <authorList>
            <person name="Li Z.F."/>
            <person name="Li X."/>
            <person name="Liu H."/>
            <person name="Liu X."/>
            <person name="Han K."/>
            <person name="Wu Z.H."/>
            <person name="Hu W."/>
            <person name="Li F.F."/>
            <person name="Li Y.Z."/>
        </authorList>
    </citation>
    <scope>NUCLEOTIDE SEQUENCE [LARGE SCALE GENOMIC DNA]</scope>
    <source>
        <strain evidence="2">ATCC BAA-855 / HW-1</strain>
    </source>
</reference>